<dbReference type="AlphaFoldDB" id="A0A8J7K350"/>
<sequence>MQPKISIVIPVYNRSNYLSTAIESVLKQTLTDFELIIWDDGSTDNSVDIANHYAQQDKRIKVIAAKHQGQTLSLQGGFSVISGTYTGWIDSDDILAPTALEETAIFLDNNPRCGLVYTDYLVINEKNQMLGKGKRCQIPYSPDRLLVDFMTFHFRLMRKEVFKQAGGIDSKAELVQDYDLCLRLSEITQVHHLQRPLYYYRQHSGCMSSQQRIELIYNSQEAIARALQRRGMASDYEIDVEIIGRYHLKRKIKPQSTARIIDNKERVEEAIV</sequence>
<protein>
    <submittedName>
        <fullName evidence="2">Glycosyltransferase</fullName>
    </submittedName>
</protein>
<gene>
    <name evidence="2" type="ORF">IQ247_13600</name>
</gene>
<dbReference type="RefSeq" id="WP_193920829.1">
    <property type="nucleotide sequence ID" value="NZ_JADEWL010000039.1"/>
</dbReference>
<evidence type="ECO:0000259" key="1">
    <source>
        <dbReference type="Pfam" id="PF00535"/>
    </source>
</evidence>
<dbReference type="Proteomes" id="UP000620559">
    <property type="component" value="Unassembled WGS sequence"/>
</dbReference>
<reference evidence="2" key="1">
    <citation type="submission" date="2020-10" db="EMBL/GenBank/DDBJ databases">
        <authorList>
            <person name="Castelo-Branco R."/>
            <person name="Eusebio N."/>
            <person name="Adriana R."/>
            <person name="Vieira A."/>
            <person name="Brugerolle De Fraissinette N."/>
            <person name="Rezende De Castro R."/>
            <person name="Schneider M.P."/>
            <person name="Vasconcelos V."/>
            <person name="Leao P.N."/>
        </authorList>
    </citation>
    <scope>NUCLEOTIDE SEQUENCE</scope>
    <source>
        <strain evidence="2">LEGE 06105</strain>
    </source>
</reference>
<dbReference type="InterPro" id="IPR001173">
    <property type="entry name" value="Glyco_trans_2-like"/>
</dbReference>
<proteinExistence type="predicted"/>
<dbReference type="Gene3D" id="3.90.550.10">
    <property type="entry name" value="Spore Coat Polysaccharide Biosynthesis Protein SpsA, Chain A"/>
    <property type="match status" value="1"/>
</dbReference>
<dbReference type="SUPFAM" id="SSF53448">
    <property type="entry name" value="Nucleotide-diphospho-sugar transferases"/>
    <property type="match status" value="1"/>
</dbReference>
<organism evidence="2 3">
    <name type="scientific">Plectonema cf. radiosum LEGE 06105</name>
    <dbReference type="NCBI Taxonomy" id="945769"/>
    <lineage>
        <taxon>Bacteria</taxon>
        <taxon>Bacillati</taxon>
        <taxon>Cyanobacteriota</taxon>
        <taxon>Cyanophyceae</taxon>
        <taxon>Oscillatoriophycideae</taxon>
        <taxon>Oscillatoriales</taxon>
        <taxon>Microcoleaceae</taxon>
        <taxon>Plectonema</taxon>
    </lineage>
</organism>
<dbReference type="Pfam" id="PF00535">
    <property type="entry name" value="Glycos_transf_2"/>
    <property type="match status" value="1"/>
</dbReference>
<dbReference type="PANTHER" id="PTHR22916:SF3">
    <property type="entry name" value="UDP-GLCNAC:BETAGAL BETA-1,3-N-ACETYLGLUCOSAMINYLTRANSFERASE-LIKE PROTEIN 1"/>
    <property type="match status" value="1"/>
</dbReference>
<dbReference type="GO" id="GO:0016758">
    <property type="term" value="F:hexosyltransferase activity"/>
    <property type="evidence" value="ECO:0007669"/>
    <property type="project" value="UniProtKB-ARBA"/>
</dbReference>
<feature type="domain" description="Glycosyltransferase 2-like" evidence="1">
    <location>
        <begin position="6"/>
        <end position="164"/>
    </location>
</feature>
<dbReference type="EMBL" id="JADEWL010000039">
    <property type="protein sequence ID" value="MBE9213687.1"/>
    <property type="molecule type" value="Genomic_DNA"/>
</dbReference>
<name>A0A8J7K350_9CYAN</name>
<keyword evidence="3" id="KW-1185">Reference proteome</keyword>
<dbReference type="InterPro" id="IPR029044">
    <property type="entry name" value="Nucleotide-diphossugar_trans"/>
</dbReference>
<comment type="caution">
    <text evidence="2">The sequence shown here is derived from an EMBL/GenBank/DDBJ whole genome shotgun (WGS) entry which is preliminary data.</text>
</comment>
<evidence type="ECO:0000313" key="2">
    <source>
        <dbReference type="EMBL" id="MBE9213687.1"/>
    </source>
</evidence>
<evidence type="ECO:0000313" key="3">
    <source>
        <dbReference type="Proteomes" id="UP000620559"/>
    </source>
</evidence>
<dbReference type="PANTHER" id="PTHR22916">
    <property type="entry name" value="GLYCOSYLTRANSFERASE"/>
    <property type="match status" value="1"/>
</dbReference>
<accession>A0A8J7K350</accession>